<dbReference type="Pfam" id="PF00383">
    <property type="entry name" value="dCMP_cyt_deam_1"/>
    <property type="match status" value="1"/>
</dbReference>
<sequence length="523" mass="57394">MASPAAAVSAAQVDEAVVDEIDEEEVGEEINRPTEELVIGMVGAVGAGVSTASLVLKDRLHKEYGYNVEIIKASDLIRGNASKTSMLAPSEIGSGRIKDLQVIGTELREKYGEDYIAAKAIETIAVHRSASGGYDESRMVPQPKRLRQATIIDSLKHPKETELLRRVYGGMYWQFTVFAPESVRETRLKAQGIEKDDLVGIFTRDENDREGDHGQKVSKTAYLSDFFIRNDGQNDVRLTGVVDRFLEVIFNISVHTPTTDEAGMYAAVSAASKSACLSRQVGASIYSVAGELLGVGWNDVPRGRGGLYSASDGDEDHRCFKWGGKVCHNDRKKEDLYAKIYAKLSRIDETSQKSLLSDGVDLDQLRARLKETPVKDLIEYSRSIHAEMEAIVSAARSGKPGIVGGTLYTTTFPCHNCARHIVAAGISKVYYVEPYAKSLALELHSDSITVTDGADDKCEFLQYEGVGPDSILKLFHHGVERKKDGRAITNDKKTAQPILPPPMDGFTTHEKRVIKRLAKVEVA</sequence>
<dbReference type="NCBIfam" id="NF041025">
    <property type="entry name" value="antiphage_deaminase"/>
    <property type="match status" value="1"/>
</dbReference>
<dbReference type="InterPro" id="IPR016193">
    <property type="entry name" value="Cytidine_deaminase-like"/>
</dbReference>
<dbReference type="InterPro" id="IPR016192">
    <property type="entry name" value="APOBEC/CMP_deaminase_Zn-bd"/>
</dbReference>
<evidence type="ECO:0000313" key="6">
    <source>
        <dbReference type="EMBL" id="PZQ96206.1"/>
    </source>
</evidence>
<comment type="caution">
    <text evidence="6">The sequence shown here is derived from an EMBL/GenBank/DDBJ whole genome shotgun (WGS) entry which is preliminary data.</text>
</comment>
<feature type="domain" description="CMP/dCMP-type deaminase" evidence="5">
    <location>
        <begin position="258"/>
        <end position="442"/>
    </location>
</feature>
<evidence type="ECO:0000256" key="1">
    <source>
        <dbReference type="ARBA" id="ARBA00006576"/>
    </source>
</evidence>
<dbReference type="GO" id="GO:0008270">
    <property type="term" value="F:zinc ion binding"/>
    <property type="evidence" value="ECO:0007669"/>
    <property type="project" value="InterPro"/>
</dbReference>
<keyword evidence="2" id="KW-0479">Metal-binding</keyword>
<dbReference type="PANTHER" id="PTHR11086:SF18">
    <property type="entry name" value="DEOXYCYTIDYLATE DEAMINASE"/>
    <property type="match status" value="1"/>
</dbReference>
<gene>
    <name evidence="6" type="ORF">DI533_17380</name>
</gene>
<evidence type="ECO:0000313" key="7">
    <source>
        <dbReference type="Proteomes" id="UP000248975"/>
    </source>
</evidence>
<evidence type="ECO:0000259" key="5">
    <source>
        <dbReference type="PROSITE" id="PS51747"/>
    </source>
</evidence>
<name>A0A2W5S284_CERSP</name>
<dbReference type="Proteomes" id="UP000248975">
    <property type="component" value="Unassembled WGS sequence"/>
</dbReference>
<dbReference type="AlphaFoldDB" id="A0A2W5S284"/>
<reference evidence="6 7" key="1">
    <citation type="submission" date="2017-08" db="EMBL/GenBank/DDBJ databases">
        <title>Infants hospitalized years apart are colonized by the same room-sourced microbial strains.</title>
        <authorList>
            <person name="Brooks B."/>
            <person name="Olm M.R."/>
            <person name="Firek B.A."/>
            <person name="Baker R."/>
            <person name="Thomas B.C."/>
            <person name="Morowitz M.J."/>
            <person name="Banfield J.F."/>
        </authorList>
    </citation>
    <scope>NUCLEOTIDE SEQUENCE [LARGE SCALE GENOMIC DNA]</scope>
    <source>
        <strain evidence="6">S2_003_000_R2_11</strain>
    </source>
</reference>
<dbReference type="PROSITE" id="PS00903">
    <property type="entry name" value="CYT_DCMP_DEAMINASES_1"/>
    <property type="match status" value="1"/>
</dbReference>
<dbReference type="SUPFAM" id="SSF53927">
    <property type="entry name" value="Cytidine deaminase-like"/>
    <property type="match status" value="1"/>
</dbReference>
<evidence type="ECO:0000256" key="2">
    <source>
        <dbReference type="ARBA" id="ARBA00022723"/>
    </source>
</evidence>
<proteinExistence type="inferred from homology"/>
<keyword evidence="4" id="KW-0862">Zinc</keyword>
<dbReference type="GO" id="GO:0005737">
    <property type="term" value="C:cytoplasm"/>
    <property type="evidence" value="ECO:0007669"/>
    <property type="project" value="TreeGrafter"/>
</dbReference>
<dbReference type="EMBL" id="QFQS01000004">
    <property type="protein sequence ID" value="PZQ96206.1"/>
    <property type="molecule type" value="Genomic_DNA"/>
</dbReference>
<dbReference type="InterPro" id="IPR015517">
    <property type="entry name" value="dCMP_deaminase-rel"/>
</dbReference>
<evidence type="ECO:0000256" key="3">
    <source>
        <dbReference type="ARBA" id="ARBA00022801"/>
    </source>
</evidence>
<evidence type="ECO:0000256" key="4">
    <source>
        <dbReference type="ARBA" id="ARBA00022833"/>
    </source>
</evidence>
<dbReference type="Gene3D" id="3.40.50.300">
    <property type="entry name" value="P-loop containing nucleotide triphosphate hydrolases"/>
    <property type="match status" value="1"/>
</dbReference>
<dbReference type="Gene3D" id="3.40.140.10">
    <property type="entry name" value="Cytidine Deaminase, domain 2"/>
    <property type="match status" value="1"/>
</dbReference>
<organism evidence="6 7">
    <name type="scientific">Cereibacter sphaeroides</name>
    <name type="common">Rhodobacter sphaeroides</name>
    <dbReference type="NCBI Taxonomy" id="1063"/>
    <lineage>
        <taxon>Bacteria</taxon>
        <taxon>Pseudomonadati</taxon>
        <taxon>Pseudomonadota</taxon>
        <taxon>Alphaproteobacteria</taxon>
        <taxon>Rhodobacterales</taxon>
        <taxon>Paracoccaceae</taxon>
        <taxon>Cereibacter</taxon>
    </lineage>
</organism>
<dbReference type="PROSITE" id="PS51747">
    <property type="entry name" value="CYT_DCMP_DEAMINASES_2"/>
    <property type="match status" value="1"/>
</dbReference>
<dbReference type="InterPro" id="IPR027417">
    <property type="entry name" value="P-loop_NTPase"/>
</dbReference>
<dbReference type="PANTHER" id="PTHR11086">
    <property type="entry name" value="DEOXYCYTIDYLATE DEAMINASE-RELATED"/>
    <property type="match status" value="1"/>
</dbReference>
<keyword evidence="3" id="KW-0378">Hydrolase</keyword>
<comment type="similarity">
    <text evidence="1">Belongs to the cytidine and deoxycytidylate deaminase family.</text>
</comment>
<accession>A0A2W5S284</accession>
<dbReference type="InterPro" id="IPR002125">
    <property type="entry name" value="CMP_dCMP_dom"/>
</dbReference>
<protein>
    <submittedName>
        <fullName evidence="6">Deoxycytidylate deaminase</fullName>
    </submittedName>
</protein>
<dbReference type="GO" id="GO:0004132">
    <property type="term" value="F:dCMP deaminase activity"/>
    <property type="evidence" value="ECO:0007669"/>
    <property type="project" value="TreeGrafter"/>
</dbReference>